<evidence type="ECO:0000256" key="6">
    <source>
        <dbReference type="ARBA" id="ARBA00023004"/>
    </source>
</evidence>
<sequence length="373" mass="42162">MESLQLKAIEKQFKEHNKNSTKTSIFSVKQTSITIQEGEFFSLLGPSGCGKTTLLKLVAGLLAPDAGDVFLNDKKITPVVPEERGFSMVFQEALLFPHMTVEENVAFGLKMKGIRKRKRMEKARETLVSVGLEGFGKRYPSVLSGGQKQRVSLARAIAPEPRLLLMDEPFSALDPGLREEMRELVARMHKEHGVTILFVTHDREEAFQLSDRIGIMENGEILQLGNPRDLYEKPGHPHVALFLGAKNVLSGKLQQGMFVSEDFQVPLPRINHTTDGRGWLVIRPETFMIEKEQQSNKIEETTVFKGVIKEQSFRQGFYYMKVQTGSKVLDVVLNAGLCFDLKQGDVLLLRISPDKLHFIPQTEQIRTFLHKED</sequence>
<keyword evidence="6" id="KW-0408">Iron</keyword>
<accession>A0ABY8J147</accession>
<dbReference type="SUPFAM" id="SSF50331">
    <property type="entry name" value="MOP-like"/>
    <property type="match status" value="1"/>
</dbReference>
<keyword evidence="7" id="KW-0406">Ion transport</keyword>
<reference evidence="10 11" key="1">
    <citation type="submission" date="2023-04" db="EMBL/GenBank/DDBJ databases">
        <title>Genome sequence of Halobacillus naozhouensis KACC 21980.</title>
        <authorList>
            <person name="Kim S."/>
            <person name="Heo J."/>
            <person name="Kwon S.-W."/>
        </authorList>
    </citation>
    <scope>NUCLEOTIDE SEQUENCE [LARGE SCALE GENOMIC DNA]</scope>
    <source>
        <strain evidence="10 11">KCTC 13234</strain>
    </source>
</reference>
<evidence type="ECO:0000256" key="5">
    <source>
        <dbReference type="ARBA" id="ARBA00022840"/>
    </source>
</evidence>
<keyword evidence="1" id="KW-0813">Transport</keyword>
<dbReference type="InterPro" id="IPR050093">
    <property type="entry name" value="ABC_SmlMolc_Importer"/>
</dbReference>
<keyword evidence="3" id="KW-0410">Iron transport</keyword>
<keyword evidence="2" id="KW-1003">Cell membrane</keyword>
<keyword evidence="8" id="KW-0472">Membrane</keyword>
<organism evidence="10 11">
    <name type="scientific">Halobacillus naozhouensis</name>
    <dbReference type="NCBI Taxonomy" id="554880"/>
    <lineage>
        <taxon>Bacteria</taxon>
        <taxon>Bacillati</taxon>
        <taxon>Bacillota</taxon>
        <taxon>Bacilli</taxon>
        <taxon>Bacillales</taxon>
        <taxon>Bacillaceae</taxon>
        <taxon>Halobacillus</taxon>
    </lineage>
</organism>
<dbReference type="SMART" id="SM00382">
    <property type="entry name" value="AAA"/>
    <property type="match status" value="1"/>
</dbReference>
<dbReference type="PROSITE" id="PS00211">
    <property type="entry name" value="ABC_TRANSPORTER_1"/>
    <property type="match status" value="1"/>
</dbReference>
<dbReference type="PANTHER" id="PTHR42781">
    <property type="entry name" value="SPERMIDINE/PUTRESCINE IMPORT ATP-BINDING PROTEIN POTA"/>
    <property type="match status" value="1"/>
</dbReference>
<evidence type="ECO:0000256" key="1">
    <source>
        <dbReference type="ARBA" id="ARBA00022448"/>
    </source>
</evidence>
<evidence type="ECO:0000256" key="4">
    <source>
        <dbReference type="ARBA" id="ARBA00022741"/>
    </source>
</evidence>
<dbReference type="InterPro" id="IPR017871">
    <property type="entry name" value="ABC_transporter-like_CS"/>
</dbReference>
<evidence type="ECO:0000256" key="3">
    <source>
        <dbReference type="ARBA" id="ARBA00022496"/>
    </source>
</evidence>
<dbReference type="Proteomes" id="UP001221597">
    <property type="component" value="Chromosome"/>
</dbReference>
<feature type="domain" description="ABC transporter" evidence="9">
    <location>
        <begin position="4"/>
        <end position="243"/>
    </location>
</feature>
<name>A0ABY8J147_9BACI</name>
<dbReference type="RefSeq" id="WP_283076492.1">
    <property type="nucleotide sequence ID" value="NZ_CP121671.1"/>
</dbReference>
<dbReference type="CDD" id="cd03259">
    <property type="entry name" value="ABC_Carb_Solutes_like"/>
    <property type="match status" value="1"/>
</dbReference>
<protein>
    <submittedName>
        <fullName evidence="10">ABC transporter ATP-binding protein</fullName>
    </submittedName>
</protein>
<dbReference type="Gene3D" id="3.40.50.300">
    <property type="entry name" value="P-loop containing nucleotide triphosphate hydrolases"/>
    <property type="match status" value="1"/>
</dbReference>
<evidence type="ECO:0000256" key="7">
    <source>
        <dbReference type="ARBA" id="ARBA00023065"/>
    </source>
</evidence>
<keyword evidence="5 10" id="KW-0067">ATP-binding</keyword>
<dbReference type="GO" id="GO:0005524">
    <property type="term" value="F:ATP binding"/>
    <property type="evidence" value="ECO:0007669"/>
    <property type="project" value="UniProtKB-KW"/>
</dbReference>
<dbReference type="PROSITE" id="PS50893">
    <property type="entry name" value="ABC_TRANSPORTER_2"/>
    <property type="match status" value="1"/>
</dbReference>
<dbReference type="InterPro" id="IPR027417">
    <property type="entry name" value="P-loop_NTPase"/>
</dbReference>
<dbReference type="SUPFAM" id="SSF52540">
    <property type="entry name" value="P-loop containing nucleoside triphosphate hydrolases"/>
    <property type="match status" value="1"/>
</dbReference>
<evidence type="ECO:0000256" key="8">
    <source>
        <dbReference type="ARBA" id="ARBA00023136"/>
    </source>
</evidence>
<keyword evidence="4" id="KW-0547">Nucleotide-binding</keyword>
<dbReference type="InterPro" id="IPR015853">
    <property type="entry name" value="ABC_transpr_FbpC"/>
</dbReference>
<dbReference type="InterPro" id="IPR003593">
    <property type="entry name" value="AAA+_ATPase"/>
</dbReference>
<dbReference type="InterPro" id="IPR008995">
    <property type="entry name" value="Mo/tungstate-bd_C_term_dom"/>
</dbReference>
<evidence type="ECO:0000259" key="9">
    <source>
        <dbReference type="PROSITE" id="PS50893"/>
    </source>
</evidence>
<dbReference type="EMBL" id="CP121671">
    <property type="protein sequence ID" value="WFT74495.1"/>
    <property type="molecule type" value="Genomic_DNA"/>
</dbReference>
<dbReference type="InterPro" id="IPR003439">
    <property type="entry name" value="ABC_transporter-like_ATP-bd"/>
</dbReference>
<dbReference type="PANTHER" id="PTHR42781:SF4">
    <property type="entry name" value="SPERMIDINE_PUTRESCINE IMPORT ATP-BINDING PROTEIN POTA"/>
    <property type="match status" value="1"/>
</dbReference>
<evidence type="ECO:0000256" key="2">
    <source>
        <dbReference type="ARBA" id="ARBA00022475"/>
    </source>
</evidence>
<proteinExistence type="predicted"/>
<evidence type="ECO:0000313" key="10">
    <source>
        <dbReference type="EMBL" id="WFT74495.1"/>
    </source>
</evidence>
<keyword evidence="11" id="KW-1185">Reference proteome</keyword>
<evidence type="ECO:0000313" key="11">
    <source>
        <dbReference type="Proteomes" id="UP001221597"/>
    </source>
</evidence>
<dbReference type="Pfam" id="PF00005">
    <property type="entry name" value="ABC_tran"/>
    <property type="match status" value="1"/>
</dbReference>
<gene>
    <name evidence="10" type="ORF">P9989_19420</name>
</gene>